<dbReference type="InterPro" id="IPR032675">
    <property type="entry name" value="LRR_dom_sf"/>
</dbReference>
<dbReference type="PROSITE" id="PS51272">
    <property type="entry name" value="SLH"/>
    <property type="match status" value="3"/>
</dbReference>
<evidence type="ECO:0000313" key="3">
    <source>
        <dbReference type="EMBL" id="OCS84860.1"/>
    </source>
</evidence>
<dbReference type="InterPro" id="IPR053139">
    <property type="entry name" value="Surface_bspA-like"/>
</dbReference>
<feature type="chain" id="PRO_5008649027" description="SLH domain-containing protein" evidence="1">
    <location>
        <begin position="24"/>
        <end position="1058"/>
    </location>
</feature>
<dbReference type="InterPro" id="IPR001119">
    <property type="entry name" value="SLH_dom"/>
</dbReference>
<dbReference type="RefSeq" id="WP_066545473.1">
    <property type="nucleotide sequence ID" value="NZ_MASJ01000020.1"/>
</dbReference>
<keyword evidence="4" id="KW-1185">Reference proteome</keyword>
<sequence>MKKWMATFAAVAIVCAVAPQVQAVEQVQKVAQDGALYEIHIDAHGKQYAVLKKISYTTMYEEGKTFVIPSHINGVPVVEIAAGAAKVPDFDESVFLNISHFVLPETIKRIGKEAFADGGIVSVQLPEGLEVIEDRAFYNSGIQKLVIPNSVTKIGQEIIKGTTTTLDVQLPTKWNHVAQKRHDDLFYEEFTYNGVREVRILGYDPKKSIKSIAIPETINGMNVTEIADDAFSILPFIVYTDVSIPYNVTFPKTIRKVGDRAFKGMHQNAVTINDYPNLQFIGEEAFHYNRMTNTKPFVVTEQMEIGQGAFAGNQLTAVIVEEGVTHVAHNVFDSNQLTTITLPSTLTTIGNNAFSANALTTVQLGNDVKTIGDRAFAANQLVTIALQNVTHIGRRAFHQNALTNVTLPTTLTSIGEEAFAYNNLKSIRIPALTYFGERAFSSNVLTEVELAEGLRDIPAGAFSGNHLTEIDWPSSVRTVGDDAFAYNRFKTVVIPANTAFGNSVFKSIFTTIDKVVFEEGATHIPNGVFKGKQLESFTLPKTITHIGDYAFFGTGLRNITLHEGIEEIGDSAFRNNALTEITIPSTVNVIGNEAFSENQLATVTMPTYIEQIGDNAFRKNVLTTAHVPLTKSSGNGIYTENTITNVTFAEGITTIPAGILSHQALTNVTIPETVTTIGQSAFFGNQLTSITLPSKLTHIEESAFAGNRLTNVIIPETVTTIGRGAFSGNHLTNIALPTTLTHIEEGVLYNNRLTNVTIPNTVTTIGQYAFANNNLTNVTFPETLERIEYSAFEQNNITEVTIPTRLKQLHLSVFTKNPLTTVTLQGSDTTIDAVSDVFNFVNDVDEAFKGLYTNTSLTVPYENIYLPNGKPQTLYVAWQKEAKFKDIAGHWAQGAIESFTSLGYINGYPDGTFKPGAPIQRKHVARILNDVFKFEATQTVADFKDVPKNHPYYAAISAVQQAGIFSGDGGKFQPEANLTRGQLAKVLVLAAGFEPGGKSTFKDTPVSYWGTPYIATLADLAIVKGTDGFFNPQKPITRAQFVSMTSLALEEMARRANN</sequence>
<comment type="caution">
    <text evidence="3">The sequence shown here is derived from an EMBL/GenBank/DDBJ whole genome shotgun (WGS) entry which is preliminary data.</text>
</comment>
<dbReference type="STRING" id="33978.A6M13_14695"/>
<feature type="signal peptide" evidence="1">
    <location>
        <begin position="1"/>
        <end position="23"/>
    </location>
</feature>
<dbReference type="EMBL" id="MASJ01000020">
    <property type="protein sequence ID" value="OCS84860.1"/>
    <property type="molecule type" value="Genomic_DNA"/>
</dbReference>
<dbReference type="SUPFAM" id="SSF52058">
    <property type="entry name" value="L domain-like"/>
    <property type="match status" value="1"/>
</dbReference>
<dbReference type="AlphaFoldDB" id="A0A1C0YCH9"/>
<dbReference type="Pfam" id="PF13306">
    <property type="entry name" value="LRR_5"/>
    <property type="match status" value="5"/>
</dbReference>
<gene>
    <name evidence="3" type="ORF">A6M13_14695</name>
</gene>
<dbReference type="Proteomes" id="UP000093199">
    <property type="component" value="Unassembled WGS sequence"/>
</dbReference>
<organism evidence="3 4">
    <name type="scientific">Caryophanon tenue</name>
    <dbReference type="NCBI Taxonomy" id="33978"/>
    <lineage>
        <taxon>Bacteria</taxon>
        <taxon>Bacillati</taxon>
        <taxon>Bacillota</taxon>
        <taxon>Bacilli</taxon>
        <taxon>Bacillales</taxon>
        <taxon>Caryophanaceae</taxon>
        <taxon>Caryophanon</taxon>
    </lineage>
</organism>
<keyword evidence="1" id="KW-0732">Signal</keyword>
<feature type="domain" description="SLH" evidence="2">
    <location>
        <begin position="997"/>
        <end position="1058"/>
    </location>
</feature>
<proteinExistence type="predicted"/>
<accession>A0A1C0YCH9</accession>
<dbReference type="Gene3D" id="3.80.10.10">
    <property type="entry name" value="Ribonuclease Inhibitor"/>
    <property type="match status" value="5"/>
</dbReference>
<feature type="domain" description="SLH" evidence="2">
    <location>
        <begin position="879"/>
        <end position="942"/>
    </location>
</feature>
<evidence type="ECO:0000256" key="1">
    <source>
        <dbReference type="SAM" id="SignalP"/>
    </source>
</evidence>
<reference evidence="3 4" key="1">
    <citation type="submission" date="2016-07" db="EMBL/GenBank/DDBJ databases">
        <title>Caryophanon tenue genome sequencing.</title>
        <authorList>
            <person name="Verma A."/>
            <person name="Pal Y."/>
            <person name="Krishnamurthi S."/>
        </authorList>
    </citation>
    <scope>NUCLEOTIDE SEQUENCE [LARGE SCALE GENOMIC DNA]</scope>
    <source>
        <strain evidence="3 4">DSM 14152</strain>
    </source>
</reference>
<protein>
    <recommendedName>
        <fullName evidence="2">SLH domain-containing protein</fullName>
    </recommendedName>
</protein>
<dbReference type="PANTHER" id="PTHR45661">
    <property type="entry name" value="SURFACE ANTIGEN"/>
    <property type="match status" value="1"/>
</dbReference>
<dbReference type="Gene3D" id="3.40.50.12480">
    <property type="match status" value="1"/>
</dbReference>
<feature type="domain" description="SLH" evidence="2">
    <location>
        <begin position="943"/>
        <end position="996"/>
    </location>
</feature>
<name>A0A1C0YCH9_9BACL</name>
<dbReference type="InterPro" id="IPR026906">
    <property type="entry name" value="LRR_5"/>
</dbReference>
<dbReference type="Pfam" id="PF00395">
    <property type="entry name" value="SLH"/>
    <property type="match status" value="3"/>
</dbReference>
<evidence type="ECO:0000313" key="4">
    <source>
        <dbReference type="Proteomes" id="UP000093199"/>
    </source>
</evidence>
<dbReference type="PANTHER" id="PTHR45661:SF3">
    <property type="entry name" value="IG-LIKE DOMAIN-CONTAINING PROTEIN"/>
    <property type="match status" value="1"/>
</dbReference>
<evidence type="ECO:0000259" key="2">
    <source>
        <dbReference type="PROSITE" id="PS51272"/>
    </source>
</evidence>
<dbReference type="OrthoDB" id="2451469at2"/>